<dbReference type="PIRSF" id="PIRSF006060">
    <property type="entry name" value="AA_transporter"/>
    <property type="match status" value="1"/>
</dbReference>
<dbReference type="PANTHER" id="PTHR11785:SF512">
    <property type="entry name" value="SOBREMESA, ISOFORM B"/>
    <property type="match status" value="1"/>
</dbReference>
<keyword evidence="3 5" id="KW-1133">Transmembrane helix</keyword>
<gene>
    <name evidence="6" type="ORF">EZ313_12005</name>
</gene>
<dbReference type="OrthoDB" id="6743928at2"/>
<evidence type="ECO:0000256" key="5">
    <source>
        <dbReference type="SAM" id="Phobius"/>
    </source>
</evidence>
<keyword evidence="4 5" id="KW-0472">Membrane</keyword>
<evidence type="ECO:0000256" key="4">
    <source>
        <dbReference type="ARBA" id="ARBA00023136"/>
    </source>
</evidence>
<feature type="transmembrane region" description="Helical" evidence="5">
    <location>
        <begin position="359"/>
        <end position="378"/>
    </location>
</feature>
<accession>A0A4Z0C6G8</accession>
<evidence type="ECO:0000256" key="3">
    <source>
        <dbReference type="ARBA" id="ARBA00022989"/>
    </source>
</evidence>
<reference evidence="6 7" key="1">
    <citation type="submission" date="2019-03" db="EMBL/GenBank/DDBJ databases">
        <title>Ramlibacter henchirensis DSM 14656, whole genome shotgun sequence.</title>
        <authorList>
            <person name="Zhang X."/>
            <person name="Feng G."/>
            <person name="Zhu H."/>
        </authorList>
    </citation>
    <scope>NUCLEOTIDE SEQUENCE [LARGE SCALE GENOMIC DNA]</scope>
    <source>
        <strain evidence="6 7">DSM 14656</strain>
    </source>
</reference>
<dbReference type="Gene3D" id="1.20.1740.10">
    <property type="entry name" value="Amino acid/polyamine transporter I"/>
    <property type="match status" value="1"/>
</dbReference>
<feature type="transmembrane region" description="Helical" evidence="5">
    <location>
        <begin position="306"/>
        <end position="327"/>
    </location>
</feature>
<evidence type="ECO:0000313" key="6">
    <source>
        <dbReference type="EMBL" id="TFZ07287.1"/>
    </source>
</evidence>
<feature type="transmembrane region" description="Helical" evidence="5">
    <location>
        <begin position="256"/>
        <end position="276"/>
    </location>
</feature>
<evidence type="ECO:0000256" key="2">
    <source>
        <dbReference type="ARBA" id="ARBA00022692"/>
    </source>
</evidence>
<name>A0A4Z0C6G8_9BURK</name>
<feature type="transmembrane region" description="Helical" evidence="5">
    <location>
        <begin position="34"/>
        <end position="51"/>
    </location>
</feature>
<feature type="transmembrane region" description="Helical" evidence="5">
    <location>
        <begin position="218"/>
        <end position="236"/>
    </location>
</feature>
<protein>
    <submittedName>
        <fullName evidence="6">Amino acid permease</fullName>
    </submittedName>
</protein>
<feature type="transmembrane region" description="Helical" evidence="5">
    <location>
        <begin position="384"/>
        <end position="404"/>
    </location>
</feature>
<feature type="transmembrane region" description="Helical" evidence="5">
    <location>
        <begin position="143"/>
        <end position="165"/>
    </location>
</feature>
<dbReference type="Proteomes" id="UP000298180">
    <property type="component" value="Unassembled WGS sequence"/>
</dbReference>
<sequence>MDHPPSRPAAAQAASVAAPLGVAHPTEVLGLREAIFLILGVVIGAGIFKAPSMVAQMTGSATWMFGAWLLGGLISLIGALCYAELATAYPSAGGDYHFLRRAYGRSVAFLFGWARFSVITTGSIALLAFVFGDYLNQAVPLHVGGTSVGPAVYAFAAILVLWWVNSRGIRAGASTQSWLTAVEVGGLLLIVVAALWLISGPAPAAPAAASSAAAPAPGLAAFGLAMVFVLLTFGGWNEAAYISAELKDERRNMARALVLSIVLITVLYMLVTWAYWRGLGLQGMAKSEALAADLMRVAFGSAGEKIIAVMVAIAALTSINATMIVGARTNYALGRDWPLLQKLALWDGRRGTPANAMHVQNIAALLLVGLGAWTGSGFRSMVEFTAPVFWFFFLLAGISLFVLRAREPETERPFKVPLYPLVPIVFCATCAYMLWSSLSYVYSQKLGGLNAAWIGVAVLALGCVLLLLMPRQPAGLAATAQRP</sequence>
<feature type="transmembrane region" description="Helical" evidence="5">
    <location>
        <begin position="107"/>
        <end position="131"/>
    </location>
</feature>
<dbReference type="InterPro" id="IPR002293">
    <property type="entry name" value="AA/rel_permease1"/>
</dbReference>
<organism evidence="6 7">
    <name type="scientific">Ramlibacter henchirensis</name>
    <dbReference type="NCBI Taxonomy" id="204072"/>
    <lineage>
        <taxon>Bacteria</taxon>
        <taxon>Pseudomonadati</taxon>
        <taxon>Pseudomonadota</taxon>
        <taxon>Betaproteobacteria</taxon>
        <taxon>Burkholderiales</taxon>
        <taxon>Comamonadaceae</taxon>
        <taxon>Ramlibacter</taxon>
    </lineage>
</organism>
<keyword evidence="7" id="KW-1185">Reference proteome</keyword>
<feature type="transmembrane region" description="Helical" evidence="5">
    <location>
        <begin position="63"/>
        <end position="86"/>
    </location>
</feature>
<feature type="transmembrane region" description="Helical" evidence="5">
    <location>
        <begin position="447"/>
        <end position="468"/>
    </location>
</feature>
<feature type="transmembrane region" description="Helical" evidence="5">
    <location>
        <begin position="177"/>
        <end position="198"/>
    </location>
</feature>
<dbReference type="AlphaFoldDB" id="A0A4Z0C6G8"/>
<dbReference type="GO" id="GO:0015179">
    <property type="term" value="F:L-amino acid transmembrane transporter activity"/>
    <property type="evidence" value="ECO:0007669"/>
    <property type="project" value="TreeGrafter"/>
</dbReference>
<dbReference type="InterPro" id="IPR050598">
    <property type="entry name" value="AminoAcid_Transporter"/>
</dbReference>
<proteinExistence type="predicted"/>
<comment type="subcellular location">
    <subcellularLocation>
        <location evidence="1">Membrane</location>
        <topology evidence="1">Multi-pass membrane protein</topology>
    </subcellularLocation>
</comment>
<evidence type="ECO:0000313" key="7">
    <source>
        <dbReference type="Proteomes" id="UP000298180"/>
    </source>
</evidence>
<keyword evidence="2 5" id="KW-0812">Transmembrane</keyword>
<dbReference type="Pfam" id="PF13520">
    <property type="entry name" value="AA_permease_2"/>
    <property type="match status" value="1"/>
</dbReference>
<dbReference type="GO" id="GO:0016020">
    <property type="term" value="C:membrane"/>
    <property type="evidence" value="ECO:0007669"/>
    <property type="project" value="UniProtKB-SubCell"/>
</dbReference>
<feature type="transmembrane region" description="Helical" evidence="5">
    <location>
        <begin position="416"/>
        <end position="435"/>
    </location>
</feature>
<dbReference type="RefSeq" id="WP_135263368.1">
    <property type="nucleotide sequence ID" value="NZ_SMLM01000001.1"/>
</dbReference>
<comment type="caution">
    <text evidence="6">The sequence shown here is derived from an EMBL/GenBank/DDBJ whole genome shotgun (WGS) entry which is preliminary data.</text>
</comment>
<dbReference type="PANTHER" id="PTHR11785">
    <property type="entry name" value="AMINO ACID TRANSPORTER"/>
    <property type="match status" value="1"/>
</dbReference>
<evidence type="ECO:0000256" key="1">
    <source>
        <dbReference type="ARBA" id="ARBA00004141"/>
    </source>
</evidence>
<dbReference type="EMBL" id="SMLM01000001">
    <property type="protein sequence ID" value="TFZ07287.1"/>
    <property type="molecule type" value="Genomic_DNA"/>
</dbReference>